<dbReference type="PANTHER" id="PTHR35897">
    <property type="entry name" value="METHYLTRANSFERASE AUSD"/>
    <property type="match status" value="1"/>
</dbReference>
<evidence type="ECO:0000256" key="2">
    <source>
        <dbReference type="ARBA" id="ARBA00022691"/>
    </source>
</evidence>
<accession>A0A8H6L6G6</accession>
<protein>
    <recommendedName>
        <fullName evidence="5">Methyltransferase type 11 domain-containing protein</fullName>
    </recommendedName>
</protein>
<dbReference type="GeneID" id="59286022"/>
<dbReference type="OrthoDB" id="2094832at2759"/>
<proteinExistence type="predicted"/>
<dbReference type="PANTHER" id="PTHR35897:SF1">
    <property type="entry name" value="METHYLTRANSFERASE AUSD"/>
    <property type="match status" value="1"/>
</dbReference>
<comment type="caution">
    <text evidence="3">The sequence shown here is derived from an EMBL/GenBank/DDBJ whole genome shotgun (WGS) entry which is preliminary data.</text>
</comment>
<evidence type="ECO:0000313" key="4">
    <source>
        <dbReference type="Proteomes" id="UP000578531"/>
    </source>
</evidence>
<dbReference type="Proteomes" id="UP000578531">
    <property type="component" value="Unassembled WGS sequence"/>
</dbReference>
<sequence>MPGKVIYWIIGSQYTPLDLGCCFAPDIRKLVYDGSPSQNMYTWDWKGEFLDLGHGLFNDKEALKTHGFAADIFAPSSALGEMDGKIDAIYAASSLHIFSWDDQMKICERIIKILKAQKGSVVFGRQIGNVKGHEIEYTARAGAKIWLHNADSLGRMWDHVGKETGTAWRTWAELYDVDGRWNQDFKS</sequence>
<dbReference type="GO" id="GO:0016740">
    <property type="term" value="F:transferase activity"/>
    <property type="evidence" value="ECO:0007669"/>
    <property type="project" value="UniProtKB-KW"/>
</dbReference>
<keyword evidence="2" id="KW-0949">S-adenosyl-L-methionine</keyword>
<name>A0A8H6L6G6_9LECA</name>
<dbReference type="AlphaFoldDB" id="A0A8H6L6G6"/>
<dbReference type="EMBL" id="JACCJC010000014">
    <property type="protein sequence ID" value="KAF6237467.1"/>
    <property type="molecule type" value="Genomic_DNA"/>
</dbReference>
<evidence type="ECO:0000313" key="3">
    <source>
        <dbReference type="EMBL" id="KAF6237467.1"/>
    </source>
</evidence>
<dbReference type="RefSeq" id="XP_037166791.1">
    <property type="nucleotide sequence ID" value="XM_037306281.1"/>
</dbReference>
<keyword evidence="4" id="KW-1185">Reference proteome</keyword>
<gene>
    <name evidence="3" type="ORF">HO173_004357</name>
</gene>
<evidence type="ECO:0000256" key="1">
    <source>
        <dbReference type="ARBA" id="ARBA00022679"/>
    </source>
</evidence>
<evidence type="ECO:0008006" key="5">
    <source>
        <dbReference type="Google" id="ProtNLM"/>
    </source>
</evidence>
<keyword evidence="1" id="KW-0808">Transferase</keyword>
<reference evidence="3 4" key="1">
    <citation type="journal article" date="2020" name="Genomics">
        <title>Complete, high-quality genomes from long-read metagenomic sequencing of two wolf lichen thalli reveals enigmatic genome architecture.</title>
        <authorList>
            <person name="McKenzie S.K."/>
            <person name="Walston R.F."/>
            <person name="Allen J.L."/>
        </authorList>
    </citation>
    <scope>NUCLEOTIDE SEQUENCE [LARGE SCALE GENOMIC DNA]</scope>
    <source>
        <strain evidence="3">WasteWater2</strain>
    </source>
</reference>
<dbReference type="InterPro" id="IPR051654">
    <property type="entry name" value="Meroterpenoid_MTases"/>
</dbReference>
<organism evidence="3 4">
    <name type="scientific">Letharia columbiana</name>
    <dbReference type="NCBI Taxonomy" id="112416"/>
    <lineage>
        <taxon>Eukaryota</taxon>
        <taxon>Fungi</taxon>
        <taxon>Dikarya</taxon>
        <taxon>Ascomycota</taxon>
        <taxon>Pezizomycotina</taxon>
        <taxon>Lecanoromycetes</taxon>
        <taxon>OSLEUM clade</taxon>
        <taxon>Lecanoromycetidae</taxon>
        <taxon>Lecanorales</taxon>
        <taxon>Lecanorineae</taxon>
        <taxon>Parmeliaceae</taxon>
        <taxon>Letharia</taxon>
    </lineage>
</organism>